<evidence type="ECO:0000256" key="4">
    <source>
        <dbReference type="SAM" id="Phobius"/>
    </source>
</evidence>
<feature type="domain" description="HTH luxR-type" evidence="5">
    <location>
        <begin position="422"/>
        <end position="487"/>
    </location>
</feature>
<feature type="transmembrane region" description="Helical" evidence="4">
    <location>
        <begin position="284"/>
        <end position="302"/>
    </location>
</feature>
<dbReference type="EMBL" id="QIBX01000012">
    <property type="protein sequence ID" value="RNL39441.1"/>
    <property type="molecule type" value="Genomic_DNA"/>
</dbReference>
<dbReference type="SMART" id="SM00421">
    <property type="entry name" value="HTH_LUXR"/>
    <property type="match status" value="1"/>
</dbReference>
<evidence type="ECO:0000256" key="3">
    <source>
        <dbReference type="ARBA" id="ARBA00023163"/>
    </source>
</evidence>
<protein>
    <recommendedName>
        <fullName evidence="5">HTH luxR-type domain-containing protein</fullName>
    </recommendedName>
</protein>
<dbReference type="InterPro" id="IPR016032">
    <property type="entry name" value="Sig_transdc_resp-reg_C-effctor"/>
</dbReference>
<dbReference type="InterPro" id="IPR000792">
    <property type="entry name" value="Tscrpt_reg_LuxR_C"/>
</dbReference>
<dbReference type="AlphaFoldDB" id="A0A3N0AX36"/>
<keyword evidence="7" id="KW-1185">Reference proteome</keyword>
<sequence length="489" mass="53588">MEQNSGSSVTRLTEETKERFGLYYLATTLLLAWYYSLWFTPNIFVHSNLLSDNVTFSWLATLAASGIAFLVLANLFNKIDKRLYQMPSLMIVAGVVAAGATASYTLWSNAVLNTVAALVVFPLLFGLSNAIIWIGLGEYHARKKSSFSTHKFLGVFGIVMLASMLFTTIAPHIVAVAFVTLLPIASVVLYLYESKALGATPLPTLLPTDTRKKTLKPTVIISVTIFIGCAACYYNIAIIPSDMLSPGSIWPDGMSYVIGISCSALAAGVIAVCQATISKSIVTYRFLPWLLVVTVAAISLFVNGDPLLYPYSFIITVAIAGIFEVMLIGYFGTLSAKGFVATAMAFGMSSAVVRLGFFFGDSVAVFYEQNPVLHEQLSTETAIVFLCLLAICLIPLMRQESVILQLTTAPSKNNEVEEVCDAAIAEFALSRREGEILKLFARGYTIDSISKKLVISPYTTQTHVRHIYSKMHVHKRSELLDYINMHRTE</sequence>
<keyword evidence="4" id="KW-0472">Membrane</keyword>
<accession>A0A3N0AX36</accession>
<feature type="transmembrane region" description="Helical" evidence="4">
    <location>
        <begin position="338"/>
        <end position="357"/>
    </location>
</feature>
<feature type="transmembrane region" description="Helical" evidence="4">
    <location>
        <begin position="256"/>
        <end position="277"/>
    </location>
</feature>
<keyword evidence="4" id="KW-1133">Transmembrane helix</keyword>
<dbReference type="PRINTS" id="PR00038">
    <property type="entry name" value="HTHLUXR"/>
</dbReference>
<feature type="transmembrane region" description="Helical" evidence="4">
    <location>
        <begin position="172"/>
        <end position="192"/>
    </location>
</feature>
<feature type="transmembrane region" description="Helical" evidence="4">
    <location>
        <begin position="377"/>
        <end position="396"/>
    </location>
</feature>
<dbReference type="OrthoDB" id="3197423at2"/>
<evidence type="ECO:0000256" key="2">
    <source>
        <dbReference type="ARBA" id="ARBA00023125"/>
    </source>
</evidence>
<dbReference type="PANTHER" id="PTHR44688:SF16">
    <property type="entry name" value="DNA-BINDING TRANSCRIPTIONAL ACTIVATOR DEVR_DOSR"/>
    <property type="match status" value="1"/>
</dbReference>
<evidence type="ECO:0000256" key="1">
    <source>
        <dbReference type="ARBA" id="ARBA00023015"/>
    </source>
</evidence>
<dbReference type="GO" id="GO:0003677">
    <property type="term" value="F:DNA binding"/>
    <property type="evidence" value="ECO:0007669"/>
    <property type="project" value="UniProtKB-KW"/>
</dbReference>
<feature type="transmembrane region" description="Helical" evidence="4">
    <location>
        <begin position="20"/>
        <end position="36"/>
    </location>
</feature>
<feature type="transmembrane region" description="Helical" evidence="4">
    <location>
        <begin position="218"/>
        <end position="236"/>
    </location>
</feature>
<gene>
    <name evidence="6" type="ORF">DMP06_07405</name>
</gene>
<feature type="transmembrane region" description="Helical" evidence="4">
    <location>
        <begin position="88"/>
        <end position="107"/>
    </location>
</feature>
<evidence type="ECO:0000313" key="6">
    <source>
        <dbReference type="EMBL" id="RNL39441.1"/>
    </source>
</evidence>
<keyword evidence="4" id="KW-0812">Transmembrane</keyword>
<name>A0A3N0AX36_9ACTN</name>
<keyword evidence="2" id="KW-0238">DNA-binding</keyword>
<keyword evidence="3" id="KW-0804">Transcription</keyword>
<dbReference type="Proteomes" id="UP000269591">
    <property type="component" value="Unassembled WGS sequence"/>
</dbReference>
<organism evidence="6 7">
    <name type="scientific">Slackia equolifaciens</name>
    <dbReference type="NCBI Taxonomy" id="498718"/>
    <lineage>
        <taxon>Bacteria</taxon>
        <taxon>Bacillati</taxon>
        <taxon>Actinomycetota</taxon>
        <taxon>Coriobacteriia</taxon>
        <taxon>Eggerthellales</taxon>
        <taxon>Eggerthellaceae</taxon>
        <taxon>Slackia</taxon>
    </lineage>
</organism>
<feature type="transmembrane region" description="Helical" evidence="4">
    <location>
        <begin position="148"/>
        <end position="166"/>
    </location>
</feature>
<dbReference type="Pfam" id="PF00196">
    <property type="entry name" value="GerE"/>
    <property type="match status" value="1"/>
</dbReference>
<dbReference type="Gene3D" id="1.10.10.10">
    <property type="entry name" value="Winged helix-like DNA-binding domain superfamily/Winged helix DNA-binding domain"/>
    <property type="match status" value="1"/>
</dbReference>
<proteinExistence type="predicted"/>
<evidence type="ECO:0000313" key="7">
    <source>
        <dbReference type="Proteomes" id="UP000269591"/>
    </source>
</evidence>
<feature type="transmembrane region" description="Helical" evidence="4">
    <location>
        <begin position="113"/>
        <end position="136"/>
    </location>
</feature>
<dbReference type="GO" id="GO:0006355">
    <property type="term" value="P:regulation of DNA-templated transcription"/>
    <property type="evidence" value="ECO:0007669"/>
    <property type="project" value="InterPro"/>
</dbReference>
<dbReference type="InterPro" id="IPR036388">
    <property type="entry name" value="WH-like_DNA-bd_sf"/>
</dbReference>
<feature type="transmembrane region" description="Helical" evidence="4">
    <location>
        <begin position="308"/>
        <end position="331"/>
    </location>
</feature>
<reference evidence="7" key="1">
    <citation type="submission" date="2018-05" db="EMBL/GenBank/DDBJ databases">
        <title>Genome Sequencing of selected type strains of the family Eggerthellaceae.</title>
        <authorList>
            <person name="Danylec N."/>
            <person name="Stoll D.A."/>
            <person name="Doetsch A."/>
            <person name="Huch M."/>
        </authorList>
    </citation>
    <scope>NUCLEOTIDE SEQUENCE [LARGE SCALE GENOMIC DNA]</scope>
    <source>
        <strain evidence="7">DSM 24851</strain>
    </source>
</reference>
<keyword evidence="1" id="KW-0805">Transcription regulation</keyword>
<dbReference type="RefSeq" id="WP_123209102.1">
    <property type="nucleotide sequence ID" value="NZ_JBHTHO010000007.1"/>
</dbReference>
<comment type="caution">
    <text evidence="6">The sequence shown here is derived from an EMBL/GenBank/DDBJ whole genome shotgun (WGS) entry which is preliminary data.</text>
</comment>
<dbReference type="PANTHER" id="PTHR44688">
    <property type="entry name" value="DNA-BINDING TRANSCRIPTIONAL ACTIVATOR DEVR_DOSR"/>
    <property type="match status" value="1"/>
</dbReference>
<evidence type="ECO:0000259" key="5">
    <source>
        <dbReference type="PROSITE" id="PS50043"/>
    </source>
</evidence>
<feature type="transmembrane region" description="Helical" evidence="4">
    <location>
        <begin position="56"/>
        <end position="76"/>
    </location>
</feature>
<dbReference type="CDD" id="cd06170">
    <property type="entry name" value="LuxR_C_like"/>
    <property type="match status" value="1"/>
</dbReference>
<dbReference type="SUPFAM" id="SSF46894">
    <property type="entry name" value="C-terminal effector domain of the bipartite response regulators"/>
    <property type="match status" value="1"/>
</dbReference>
<dbReference type="PROSITE" id="PS50043">
    <property type="entry name" value="HTH_LUXR_2"/>
    <property type="match status" value="1"/>
</dbReference>